<feature type="coiled-coil region" evidence="1">
    <location>
        <begin position="187"/>
        <end position="269"/>
    </location>
</feature>
<protein>
    <recommendedName>
        <fullName evidence="4">Translin-associated factor X-interacting protein 1 N-terminal domain-containing protein</fullName>
    </recommendedName>
</protein>
<dbReference type="EMBL" id="CAJZBQ010000062">
    <property type="protein sequence ID" value="CAG9335731.1"/>
    <property type="molecule type" value="Genomic_DNA"/>
</dbReference>
<name>A0AAU9KNQ1_9CILI</name>
<evidence type="ECO:0008006" key="4">
    <source>
        <dbReference type="Google" id="ProtNLM"/>
    </source>
</evidence>
<organism evidence="2 3">
    <name type="scientific">Blepharisma stoltei</name>
    <dbReference type="NCBI Taxonomy" id="1481888"/>
    <lineage>
        <taxon>Eukaryota</taxon>
        <taxon>Sar</taxon>
        <taxon>Alveolata</taxon>
        <taxon>Ciliophora</taxon>
        <taxon>Postciliodesmatophora</taxon>
        <taxon>Heterotrichea</taxon>
        <taxon>Heterotrichida</taxon>
        <taxon>Blepharismidae</taxon>
        <taxon>Blepharisma</taxon>
    </lineage>
</organism>
<comment type="caution">
    <text evidence="2">The sequence shown here is derived from an EMBL/GenBank/DDBJ whole genome shotgun (WGS) entry which is preliminary data.</text>
</comment>
<accession>A0AAU9KNQ1</accession>
<gene>
    <name evidence="2" type="ORF">BSTOLATCC_MIC64194</name>
</gene>
<evidence type="ECO:0000313" key="3">
    <source>
        <dbReference type="Proteomes" id="UP001162131"/>
    </source>
</evidence>
<reference evidence="2" key="1">
    <citation type="submission" date="2021-09" db="EMBL/GenBank/DDBJ databases">
        <authorList>
            <consortium name="AG Swart"/>
            <person name="Singh M."/>
            <person name="Singh A."/>
            <person name="Seah K."/>
            <person name="Emmerich C."/>
        </authorList>
    </citation>
    <scope>NUCLEOTIDE SEQUENCE</scope>
    <source>
        <strain evidence="2">ATCC30299</strain>
    </source>
</reference>
<sequence>MNFNLISKKESKNQIKISKIIDSDESTPSAINSSCSPMNLSCNTCLKKMGYKKPKLANLDKNIRKVRHFTFSKEFTPILDYQNSHEKFWDASPVRIQNPKSFSSAAYPIYINSDNEPLSSNLVCKSNTTTKIEDFSNRKIYEKLSQIDKNGKNFTVYSEIFNLVIKKDKEFGLLLTKIKDVYDSIIINQENEKLKQKQVEENKEKNLSNEYQLIEETIKDLENDKINLQSKLESKELEIKNLLHQCTIIPTLLNENQHLKSRLSDLEKHTHFPSISTNESFHLSKSIHEKPSFTRKSSSKTQFPVLNKKSTYLKLPNLESQTKISI</sequence>
<evidence type="ECO:0000313" key="2">
    <source>
        <dbReference type="EMBL" id="CAG9335731.1"/>
    </source>
</evidence>
<keyword evidence="1" id="KW-0175">Coiled coil</keyword>
<evidence type="ECO:0000256" key="1">
    <source>
        <dbReference type="SAM" id="Coils"/>
    </source>
</evidence>
<dbReference type="Proteomes" id="UP001162131">
    <property type="component" value="Unassembled WGS sequence"/>
</dbReference>
<dbReference type="AlphaFoldDB" id="A0AAU9KNQ1"/>
<keyword evidence="3" id="KW-1185">Reference proteome</keyword>
<proteinExistence type="predicted"/>